<sequence>MDQLSDEQLQRSTEQLQTAVRQLQLETDVFERFLQRVDPWEHAASAAPAASSVQSATPSISPAQSASDVSTSDQSARSTLRGARRAGKPSGKTAKVEASGLKSTCRVRVMCDSGSNATFIRSDTAHMLGCRIQTRQPLQVSTFGGGKASHQLSEKVEVGLTTQDGSLLRVEAYKIPNICGPPPVIGIEEIQLHEHLRGLKLAEEPGAALASGGEIEILLGQDVLQDVFDGDMRVGQSGPMAISSRFGWIVCGRSGCATPAPQEMMANFVHTETESVKATLDDLWTLEGIGISSDGVGDGSVKKTQEAAALQQFNETCTRLPDGRYQNRWPWKHDTGDLPSNEAMALSRLEACERSLRKTGKLRQYDNAIQDYIDQGHAEEAPQIPTGKVHLLPHHAVFKGDKIRIVFDAAAGHPNSLNDHVLSGPNMIADLTGVLLRFRTRRIGVTADIEKAFLQLALHPDDRDVTRFLWRKDASDLRPTTYRMTRVVFGVTASPFLLQASVRQHLQQYEEADGQLVARLRRDLYCDDLITSVNTQEEAEELSQRTQEIFNDAKMNMRHWTYSFETDKEAHKPLGEEATAERKVLGICWIPGDDQLVFKTAFLTQLGREAPETKRNILSVSARFYDPLGLLVPFLVRAKLLLKRLWIAGHSWDQTVASDVRKDWRKWLLELEQIDGFSIPRPYATGGDCGYQLHMFCDASMEAMAAAVYVKPEDNSRAPTLVMAKARLAPRQAMSVPRLELTAAVIGARLVTYVQSQLDITTEISGCWTDSMVALHWIRSNSQRWGVYVRNRINEIQSLCPPTLWKHVPGNQNPADLPSKGVPAAQLRSSLWLHGPEWLEGDNSVWPPQTPTSNEPAECTVEAKKMALTTVGTRARSTGIGQVMDINRYSSWRKLIRITAWVLRWARGRSLATSLSGPLSTSEISTAERLWVMDAQRTEYGQDLDALQAGLDLPRQSSLKALNPVLEEGILRKDGRLQYSSLSEEEIRPVILPPGHRLVYLLAMKIHEELCHAGVQQVVDAIRDRYWITRGRQTVRASLNQCRKCHLFRAQPFAMRPAPLPRSRVTAARPFSCTGIDYAGPLYVKRPFGSEPEKVYIAVFTCAVTRALHLELVGSLRTEDFLRAYRRFAARRLSPTSIISDNATYFKAASAVLATEGVSWSFIVERAPWWGGFWESMVKLTKHALRRTLGAALLSWEELETVLCSVEGAINERPLTQF</sequence>
<dbReference type="GO" id="GO:0042575">
    <property type="term" value="C:DNA polymerase complex"/>
    <property type="evidence" value="ECO:0007669"/>
    <property type="project" value="UniProtKB-ARBA"/>
</dbReference>
<feature type="compositionally biased region" description="Low complexity" evidence="1">
    <location>
        <begin position="44"/>
        <end position="59"/>
    </location>
</feature>
<organism evidence="3 4">
    <name type="scientific">Amphibalanus amphitrite</name>
    <name type="common">Striped barnacle</name>
    <name type="synonym">Balanus amphitrite</name>
    <dbReference type="NCBI Taxonomy" id="1232801"/>
    <lineage>
        <taxon>Eukaryota</taxon>
        <taxon>Metazoa</taxon>
        <taxon>Ecdysozoa</taxon>
        <taxon>Arthropoda</taxon>
        <taxon>Crustacea</taxon>
        <taxon>Multicrustacea</taxon>
        <taxon>Cirripedia</taxon>
        <taxon>Thoracica</taxon>
        <taxon>Thoracicalcarea</taxon>
        <taxon>Balanomorpha</taxon>
        <taxon>Balanoidea</taxon>
        <taxon>Balanidae</taxon>
        <taxon>Amphibalaninae</taxon>
        <taxon>Amphibalanus</taxon>
    </lineage>
</organism>
<dbReference type="InterPro" id="IPR043128">
    <property type="entry name" value="Rev_trsase/Diguanyl_cyclase"/>
</dbReference>
<dbReference type="AlphaFoldDB" id="A0A6A4WS78"/>
<dbReference type="EMBL" id="VIIS01000319">
    <property type="protein sequence ID" value="KAF0310336.1"/>
    <property type="molecule type" value="Genomic_DNA"/>
</dbReference>
<dbReference type="Pfam" id="PF17921">
    <property type="entry name" value="Integrase_H2C2"/>
    <property type="match status" value="1"/>
</dbReference>
<dbReference type="PROSITE" id="PS50994">
    <property type="entry name" value="INTEGRASE"/>
    <property type="match status" value="1"/>
</dbReference>
<dbReference type="InterPro" id="IPR043502">
    <property type="entry name" value="DNA/RNA_pol_sf"/>
</dbReference>
<dbReference type="Pfam" id="PF00078">
    <property type="entry name" value="RVT_1"/>
    <property type="match status" value="1"/>
</dbReference>
<dbReference type="Gene3D" id="3.10.10.10">
    <property type="entry name" value="HIV Type 1 Reverse Transcriptase, subunit A, domain 1"/>
    <property type="match status" value="1"/>
</dbReference>
<name>A0A6A4WS78_AMPAM</name>
<dbReference type="PANTHER" id="PTHR47331">
    <property type="entry name" value="PHD-TYPE DOMAIN-CONTAINING PROTEIN"/>
    <property type="match status" value="1"/>
</dbReference>
<gene>
    <name evidence="3" type="ORF">FJT64_018671</name>
</gene>
<dbReference type="InterPro" id="IPR012337">
    <property type="entry name" value="RNaseH-like_sf"/>
</dbReference>
<dbReference type="InterPro" id="IPR000477">
    <property type="entry name" value="RT_dom"/>
</dbReference>
<evidence type="ECO:0000313" key="3">
    <source>
        <dbReference type="EMBL" id="KAF0310336.1"/>
    </source>
</evidence>
<dbReference type="Gene3D" id="3.30.420.10">
    <property type="entry name" value="Ribonuclease H-like superfamily/Ribonuclease H"/>
    <property type="match status" value="1"/>
</dbReference>
<comment type="caution">
    <text evidence="3">The sequence shown here is derived from an EMBL/GenBank/DDBJ whole genome shotgun (WGS) entry which is preliminary data.</text>
</comment>
<dbReference type="Gene3D" id="1.10.340.70">
    <property type="match status" value="1"/>
</dbReference>
<evidence type="ECO:0000256" key="1">
    <source>
        <dbReference type="SAM" id="MobiDB-lite"/>
    </source>
</evidence>
<dbReference type="GO" id="GO:0003676">
    <property type="term" value="F:nucleic acid binding"/>
    <property type="evidence" value="ECO:0007669"/>
    <property type="project" value="InterPro"/>
</dbReference>
<feature type="region of interest" description="Disordered" evidence="1">
    <location>
        <begin position="44"/>
        <end position="97"/>
    </location>
</feature>
<evidence type="ECO:0000259" key="2">
    <source>
        <dbReference type="PROSITE" id="PS50994"/>
    </source>
</evidence>
<dbReference type="PANTHER" id="PTHR47331:SF1">
    <property type="entry name" value="GAG-LIKE PROTEIN"/>
    <property type="match status" value="1"/>
</dbReference>
<reference evidence="3 4" key="1">
    <citation type="submission" date="2019-07" db="EMBL/GenBank/DDBJ databases">
        <title>Draft genome assembly of a fouling barnacle, Amphibalanus amphitrite (Darwin, 1854): The first reference genome for Thecostraca.</title>
        <authorList>
            <person name="Kim W."/>
        </authorList>
    </citation>
    <scope>NUCLEOTIDE SEQUENCE [LARGE SCALE GENOMIC DNA]</scope>
    <source>
        <strain evidence="3">SNU_AA5</strain>
        <tissue evidence="3">Soma without cirri and trophi</tissue>
    </source>
</reference>
<feature type="domain" description="Integrase catalytic" evidence="2">
    <location>
        <begin position="1066"/>
        <end position="1218"/>
    </location>
</feature>
<dbReference type="InterPro" id="IPR041588">
    <property type="entry name" value="Integrase_H2C2"/>
</dbReference>
<dbReference type="SUPFAM" id="SSF56672">
    <property type="entry name" value="DNA/RNA polymerases"/>
    <property type="match status" value="1"/>
</dbReference>
<dbReference type="CDD" id="cd00303">
    <property type="entry name" value="retropepsin_like"/>
    <property type="match status" value="1"/>
</dbReference>
<keyword evidence="4" id="KW-1185">Reference proteome</keyword>
<dbReference type="SUPFAM" id="SSF53098">
    <property type="entry name" value="Ribonuclease H-like"/>
    <property type="match status" value="1"/>
</dbReference>
<dbReference type="InterPro" id="IPR036397">
    <property type="entry name" value="RNaseH_sf"/>
</dbReference>
<dbReference type="Pfam" id="PF05380">
    <property type="entry name" value="Peptidase_A17"/>
    <property type="match status" value="1"/>
</dbReference>
<dbReference type="InterPro" id="IPR001584">
    <property type="entry name" value="Integrase_cat-core"/>
</dbReference>
<feature type="compositionally biased region" description="Polar residues" evidence="1">
    <location>
        <begin position="60"/>
        <end position="78"/>
    </location>
</feature>
<dbReference type="InterPro" id="IPR008042">
    <property type="entry name" value="Retrotrans_Pao"/>
</dbReference>
<dbReference type="OrthoDB" id="5967017at2759"/>
<dbReference type="Gene3D" id="3.30.70.270">
    <property type="match status" value="1"/>
</dbReference>
<dbReference type="GO" id="GO:0071897">
    <property type="term" value="P:DNA biosynthetic process"/>
    <property type="evidence" value="ECO:0007669"/>
    <property type="project" value="UniProtKB-ARBA"/>
</dbReference>
<proteinExistence type="predicted"/>
<evidence type="ECO:0000313" key="4">
    <source>
        <dbReference type="Proteomes" id="UP000440578"/>
    </source>
</evidence>
<protein>
    <recommendedName>
        <fullName evidence="2">Integrase catalytic domain-containing protein</fullName>
    </recommendedName>
</protein>
<dbReference type="Proteomes" id="UP000440578">
    <property type="component" value="Unassembled WGS sequence"/>
</dbReference>
<dbReference type="GO" id="GO:0015074">
    <property type="term" value="P:DNA integration"/>
    <property type="evidence" value="ECO:0007669"/>
    <property type="project" value="InterPro"/>
</dbReference>
<accession>A0A6A4WS78</accession>